<name>A0A192A360_9RALS</name>
<evidence type="ECO:0000313" key="1">
    <source>
        <dbReference type="EMBL" id="ANH75905.1"/>
    </source>
</evidence>
<reference evidence="2" key="2">
    <citation type="submission" date="2016-06" db="EMBL/GenBank/DDBJ databases">
        <authorList>
            <person name="Kjaerup R.B."/>
            <person name="Dalgaard T.S."/>
            <person name="Juul-Madsen H.R."/>
        </authorList>
    </citation>
    <scope>NUCLEOTIDE SEQUENCE [LARGE SCALE GENOMIC DNA]</scope>
    <source>
        <strain evidence="2">ATCC 49129</strain>
    </source>
</reference>
<dbReference type="Proteomes" id="UP000078572">
    <property type="component" value="Chromosome 2"/>
</dbReference>
<dbReference type="AlphaFoldDB" id="A0A192A360"/>
<dbReference type="GeneID" id="61528394"/>
<protein>
    <submittedName>
        <fullName evidence="1">Transcriptional regulator, HTH AraC</fullName>
    </submittedName>
</protein>
<evidence type="ECO:0000313" key="3">
    <source>
        <dbReference type="Proteomes" id="UP000077927"/>
    </source>
</evidence>
<organism evidence="2 4">
    <name type="scientific">Ralstonia insidiosa</name>
    <dbReference type="NCBI Taxonomy" id="190721"/>
    <lineage>
        <taxon>Bacteria</taxon>
        <taxon>Pseudomonadati</taxon>
        <taxon>Pseudomonadota</taxon>
        <taxon>Betaproteobacteria</taxon>
        <taxon>Burkholderiales</taxon>
        <taxon>Burkholderiaceae</taxon>
        <taxon>Ralstonia</taxon>
    </lineage>
</organism>
<reference evidence="1 3" key="1">
    <citation type="submission" date="2015-09" db="EMBL/GenBank/DDBJ databases">
        <authorList>
            <person name="Xu Y."/>
            <person name="Nagy A."/>
            <person name="Liu N.T."/>
            <person name="Nou X."/>
        </authorList>
    </citation>
    <scope>NUCLEOTIDE SEQUENCE [LARGE SCALE GENOMIC DNA]</scope>
    <source>
        <strain evidence="1 3">FC1138</strain>
    </source>
</reference>
<evidence type="ECO:0000313" key="4">
    <source>
        <dbReference type="Proteomes" id="UP000078572"/>
    </source>
</evidence>
<dbReference type="KEGG" id="rin:ACS15_4328"/>
<sequence length="215" mass="24509">MHVHLQSHFPVWLHRLLPAFPWLVTQTSGRAIIRRRGFERLLVPGQQLILKPFEPVEVLLDGDYVQPSVCTFEVQGDGLVDLREASLYQRISQRIFLQPQHTWDATHVSELMDMPALKVRAKLFSQGYALTDICRTQRLMRALFEANQGGSAVAALKRRIGWPMHGDLETAFHDRLGVSLVTARRLSASPSRRQSEMLSAFYPPDRVLQQLVACD</sequence>
<dbReference type="EMBL" id="CP012606">
    <property type="protein sequence ID" value="ANH75905.1"/>
    <property type="molecule type" value="Genomic_DNA"/>
</dbReference>
<dbReference type="EMBL" id="CP016023">
    <property type="protein sequence ID" value="ANJ74905.1"/>
    <property type="molecule type" value="Genomic_DNA"/>
</dbReference>
<gene>
    <name evidence="2" type="ORF">A9Y76_20375</name>
    <name evidence="1" type="ORF">ACS15_4328</name>
</gene>
<dbReference type="RefSeq" id="WP_021197642.1">
    <property type="nucleotide sequence ID" value="NZ_CP012606.1"/>
</dbReference>
<dbReference type="PATRIC" id="fig|190721.6.peg.4273"/>
<evidence type="ECO:0000313" key="2">
    <source>
        <dbReference type="EMBL" id="ANJ74905.1"/>
    </source>
</evidence>
<reference evidence="4" key="3">
    <citation type="submission" date="2016-06" db="EMBL/GenBank/DDBJ databases">
        <authorList>
            <person name="Xu Y."/>
            <person name="Nagy A."/>
            <person name="Yan X."/>
            <person name="Kim S.W."/>
            <person name="Haley B."/>
            <person name="Liu N.T."/>
            <person name="Nou X."/>
        </authorList>
    </citation>
    <scope>NUCLEOTIDE SEQUENCE [LARGE SCALE GENOMIC DNA]</scope>
    <source>
        <strain evidence="4">ATCC 49129</strain>
    </source>
</reference>
<keyword evidence="4" id="KW-1185">Reference proteome</keyword>
<dbReference type="Proteomes" id="UP000077927">
    <property type="component" value="Chromosome 2"/>
</dbReference>
<proteinExistence type="predicted"/>
<accession>A0A192A360</accession>